<organism evidence="3 4">
    <name type="scientific">Frankliniella occidentalis</name>
    <name type="common">Western flower thrips</name>
    <name type="synonym">Euthrips occidentalis</name>
    <dbReference type="NCBI Taxonomy" id="133901"/>
    <lineage>
        <taxon>Eukaryota</taxon>
        <taxon>Metazoa</taxon>
        <taxon>Ecdysozoa</taxon>
        <taxon>Arthropoda</taxon>
        <taxon>Hexapoda</taxon>
        <taxon>Insecta</taxon>
        <taxon>Pterygota</taxon>
        <taxon>Neoptera</taxon>
        <taxon>Paraneoptera</taxon>
        <taxon>Thysanoptera</taxon>
        <taxon>Terebrantia</taxon>
        <taxon>Thripoidea</taxon>
        <taxon>Thripidae</taxon>
        <taxon>Frankliniella</taxon>
    </lineage>
</organism>
<feature type="coiled-coil region" evidence="1">
    <location>
        <begin position="1922"/>
        <end position="1956"/>
    </location>
</feature>
<feature type="compositionally biased region" description="Basic and acidic residues" evidence="2">
    <location>
        <begin position="1891"/>
        <end position="1901"/>
    </location>
</feature>
<proteinExistence type="predicted"/>
<feature type="region of interest" description="Disordered" evidence="2">
    <location>
        <begin position="53"/>
        <end position="104"/>
    </location>
</feature>
<reference evidence="4" key="1">
    <citation type="submission" date="2025-08" db="UniProtKB">
        <authorList>
            <consortium name="RefSeq"/>
        </authorList>
    </citation>
    <scope>IDENTIFICATION</scope>
    <source>
        <tissue evidence="4">Whole organism</tissue>
    </source>
</reference>
<feature type="coiled-coil region" evidence="1">
    <location>
        <begin position="811"/>
        <end position="934"/>
    </location>
</feature>
<feature type="coiled-coil region" evidence="1">
    <location>
        <begin position="2154"/>
        <end position="2220"/>
    </location>
</feature>
<feature type="coiled-coil region" evidence="1">
    <location>
        <begin position="1239"/>
        <end position="1301"/>
    </location>
</feature>
<feature type="coiled-coil region" evidence="1">
    <location>
        <begin position="557"/>
        <end position="756"/>
    </location>
</feature>
<feature type="region of interest" description="Disordered" evidence="2">
    <location>
        <begin position="1891"/>
        <end position="1917"/>
    </location>
</feature>
<evidence type="ECO:0000313" key="3">
    <source>
        <dbReference type="Proteomes" id="UP000504606"/>
    </source>
</evidence>
<dbReference type="Gene3D" id="1.10.287.1490">
    <property type="match status" value="1"/>
</dbReference>
<gene>
    <name evidence="4" type="primary">LOC113210225</name>
</gene>
<feature type="coiled-coil region" evidence="1">
    <location>
        <begin position="1057"/>
        <end position="1098"/>
    </location>
</feature>
<keyword evidence="1" id="KW-0175">Coiled coil</keyword>
<dbReference type="GeneID" id="113210225"/>
<feature type="coiled-coil region" evidence="1">
    <location>
        <begin position="264"/>
        <end position="505"/>
    </location>
</feature>
<evidence type="ECO:0000256" key="1">
    <source>
        <dbReference type="SAM" id="Coils"/>
    </source>
</evidence>
<dbReference type="KEGG" id="foc:113210225"/>
<feature type="coiled-coil region" evidence="1">
    <location>
        <begin position="2015"/>
        <end position="2091"/>
    </location>
</feature>
<keyword evidence="3" id="KW-1185">Reference proteome</keyword>
<evidence type="ECO:0000256" key="2">
    <source>
        <dbReference type="SAM" id="MobiDB-lite"/>
    </source>
</evidence>
<feature type="compositionally biased region" description="Polar residues" evidence="2">
    <location>
        <begin position="2466"/>
        <end position="2483"/>
    </location>
</feature>
<dbReference type="PANTHER" id="PTHR45615">
    <property type="entry name" value="MYOSIN HEAVY CHAIN, NON-MUSCLE"/>
    <property type="match status" value="1"/>
</dbReference>
<dbReference type="RefSeq" id="XP_052128371.1">
    <property type="nucleotide sequence ID" value="XM_052272411.1"/>
</dbReference>
<sequence length="2522" mass="288043">MEEPESYPIDSEDVREQIEQQRTLAAQLREKLEQDELQLASKEQQNELLKSKLSLLKSRTSKSKRNVTTNEKDDIKSKIANEQSGSPKNPGKKQTSNSASKGKINILREQLEQNRLRFERHGLELSEDTRSMEAMVEQLRHDLEERDVTIQQLQAGQEPPLTPNSEVQVTQPRDLPSQLFEKEQEVINLSAHVTELQNTILELQENLKEKDCVIEARTQAISLLSEDMSKKWRSNVDMLEETRQQMQMMQENFVRIEAGLKAEIEQLTTQLQNNSTKLSQAEQNVKDAETARNDLVSKNAELLEEMKKYHETPKTSTGLEEANLKIKELSEALTEANKLTVKLKAEHKAKIKTLNKQIDSLRKESDLSGELVQLQNHIAELEEEKGNLQLLLLEIEESTAIQEQKIKELQTHNLELHNQKVEAEMKLVEWEEQQSSNESIEQDIADMKLKLKDKDLEIQNLKEQITNTELSSKADDITLYLEKQLEEAQSAIKEWETRYENLEKQYCVQVNTESPLIQHELTVLEEHTPSALSLFEEKLKHKVDILEQSVLDKQSQVQELQAIVQASLEKIERLTSANNTEKDCENCNSYSQRLLDQEAQSSALQTHLKNLEDENESLKTQYRQADVQFTAAQPPSLAESASEVERRLIEASGELDLKKEECARLESKLKAQVEKVKKLAVNLKVKTVANKELEERANKYETMLQSSKIEFEQLVREKQDILEKWQIEVSEKDTNLSQATEALASRELEILNLREELSTETSALIEIQAKFDAMQSHAESLQSLADERLAMLDNLSRSNAELDQQMEIAKFVELQTELASIQKQLALESEEKQAALNKLENFTKQAKIKLAKEKKLRLDLLQKQEELQALLTEKSNTLDEVQNKHTMTVDNYEQELGKFDRLLKEQQDQVSILHEQLEQEKNKLQYANETVNTEEVTEEAQDLQSLLSAESFQREIENLCASTNYPSPIDVLPILQDEKANTMNELGYSFELLHSQIVARLQNRPDLHADRKLFAELRNLVTRVINRTAALENKIKSIVSESDSLIQRKLFDAEKSIETLESSLSEARAVLDQKEGEKVKLEDEVNNFNKERWDLSQKIQEESQKSLSLETMLNESYGQINTLVQSTSSLQDQISEKDALIQDLQTKYQSIFDHCNVVQQELSNAMQANHDLKSNIEELMGDCEMWKSKLLTAEQELSDVRLTCTELQASYGNSTQRCEVLQRQLDETSQQSVDTHMLHEKSEKEREDLQHQLANLHLQLNESIQLRTDLQLQLDKSLQETEELQHQLADAASSISHLQQELLDKTETHSSTNIERSGLLPDAIPSITSAREKELQQQLIEKTAEVENYQRRLIQLQMGASDPGAAATFSFQTDRDQVTEVFDAPAKASYQETGISAQSHPSHSTSIFDAFKPAASFFETSPEQSNELEIKLQTLTEQLETSVSEKKSLELEMLSLRNNLDRVNEELKAAKEEVESMYPSLSKLQSQVSELTIALEAAQACAEQEKENVQKLEHSLEKMKRKLENAQFDKEKIENELEIRDQKEADQRPDIPQTLDTHVSSLQDSGSGFNNEEGYNENDESVMESNMTQLESELRGMVMSRQESLLKQKAMEGCWDTGKAKPPHAHKKADVKEGDEKGKRDESAVELGSLKSEVSDLKEKLIQLESEKNRALSQIDKLQAELQTISQSGAPSSTDHTVLSVPDSFINDDDSWGWGADSAHLEVQHQQQKSQIEPTSGDVEHELQKKIESLQSEYESLEREKIQLAEDLKASQIRAAKLTRKLRDLKTKYDEVSDKSRSTDSPFDSLDQAIEEERMKQMQGLEKELKEVQAELNAFKAERDRLQKQVEVFSSANERMLEIKERQDVEVEMWQKRSKDLTNQVQAMEWRIRELEEGKEEKSEVPTENLSAGKPSPPTELNSTEVDQLLKENHTWNSNYENLMQEYQKLRAQCLAESEQRTQIDALVAQQKGMIERLEHEKTYFQDVYDSLKMDYESACAQLASKDQDESTELLCKKCEELKEKLVSAEQHLQETTAELQAVSSDNVEFQAQCSQLNDARKELLQQLEQSQEKLEANAQEISHLQEKIRVLEENSFKETAVPNVACNPVSLQDEFIQRESIPVNSHPNSSILNWSSVVPRAEEQSADVFESIASSNTQALEEQLLQKENEMQKDKRMIETLKRTMEESGQEWSQLIEYHKNQLEAAQTTINGLQMQLEELKQETITKNECHDLEHVYSQQVEKCQELESIIFAKDKEIETLQINLSVNEELKKKLDEQLHFKKDQVEKLLSDISQLSAGQVSLLGTQPSPNDQGSNTTLVKPVNVPAMNSSDKNLSNELDLALYMLHERDVRCEELTLELTQLLEERDGLQLRLSNAIRSNEELRERLKHLLSNQPNDLPVNPASIIQRVDEADAGLSPENSITALPPTFIPINPEAYTVNLQNKLTELRKMGYSHDKSFKEDSEYRHQQQMRLMSPSPTSSLSGNASEVVNVSNETTAGAGVDVVSTLSNTDPNNADQSSCIIS</sequence>
<feature type="compositionally biased region" description="Polar residues" evidence="2">
    <location>
        <begin position="1560"/>
        <end position="1570"/>
    </location>
</feature>
<feature type="coiled-coil region" evidence="1">
    <location>
        <begin position="1162"/>
        <end position="1196"/>
    </location>
</feature>
<feature type="compositionally biased region" description="Basic and acidic residues" evidence="2">
    <location>
        <begin position="1628"/>
        <end position="1643"/>
    </location>
</feature>
<feature type="region of interest" description="Disordered" evidence="2">
    <location>
        <begin position="1617"/>
        <end position="1646"/>
    </location>
</feature>
<feature type="compositionally biased region" description="Polar residues" evidence="2">
    <location>
        <begin position="80"/>
        <end position="100"/>
    </location>
</feature>
<feature type="coiled-coil region" evidence="1">
    <location>
        <begin position="2350"/>
        <end position="2391"/>
    </location>
</feature>
<dbReference type="OrthoDB" id="2441647at2759"/>
<feature type="region of interest" description="Disordered" evidence="2">
    <location>
        <begin position="2460"/>
        <end position="2483"/>
    </location>
</feature>
<feature type="coiled-coil region" evidence="1">
    <location>
        <begin position="2255"/>
        <end position="2289"/>
    </location>
</feature>
<name>A0A9C6X3A3_FRAOC</name>
<protein>
    <submittedName>
        <fullName evidence="4">Protein lava lamp</fullName>
    </submittedName>
</protein>
<accession>A0A9C6X3A3</accession>
<feature type="region of interest" description="Disordered" evidence="2">
    <location>
        <begin position="1560"/>
        <end position="1580"/>
    </location>
</feature>
<evidence type="ECO:0000313" key="4">
    <source>
        <dbReference type="RefSeq" id="XP_052128371.1"/>
    </source>
</evidence>
<dbReference type="SUPFAM" id="SSF57997">
    <property type="entry name" value="Tropomyosin"/>
    <property type="match status" value="2"/>
</dbReference>
<dbReference type="PANTHER" id="PTHR45615:SF80">
    <property type="entry name" value="GRIP DOMAIN-CONTAINING PROTEIN"/>
    <property type="match status" value="1"/>
</dbReference>
<feature type="compositionally biased region" description="Basic and acidic residues" evidence="2">
    <location>
        <begin position="70"/>
        <end position="79"/>
    </location>
</feature>
<feature type="coiled-coil region" evidence="1">
    <location>
        <begin position="1425"/>
        <end position="1543"/>
    </location>
</feature>
<dbReference type="Proteomes" id="UP000504606">
    <property type="component" value="Unplaced"/>
</dbReference>
<feature type="coiled-coil region" evidence="1">
    <location>
        <begin position="186"/>
        <end position="213"/>
    </location>
</feature>
<feature type="coiled-coil region" evidence="1">
    <location>
        <begin position="1647"/>
        <end position="1688"/>
    </location>
</feature>